<dbReference type="FunFam" id="3.40.630.30:FF:000043">
    <property type="entry name" value="Glucosamine 6-phosphate N-acetyltransferase"/>
    <property type="match status" value="1"/>
</dbReference>
<dbReference type="UniPathway" id="UPA00113">
    <property type="reaction ID" value="UER00529"/>
</dbReference>
<dbReference type="GO" id="GO:0004343">
    <property type="term" value="F:glucosamine 6-phosphate N-acetyltransferase activity"/>
    <property type="evidence" value="ECO:0007669"/>
    <property type="project" value="UniProtKB-UniRule"/>
</dbReference>
<gene>
    <name evidence="8" type="ORF">AGLY_002302</name>
</gene>
<evidence type="ECO:0000259" key="7">
    <source>
        <dbReference type="PROSITE" id="PS51186"/>
    </source>
</evidence>
<dbReference type="GO" id="GO:0006048">
    <property type="term" value="P:UDP-N-acetylglucosamine biosynthetic process"/>
    <property type="evidence" value="ECO:0007669"/>
    <property type="project" value="UniProtKB-UniRule"/>
</dbReference>
<evidence type="ECO:0000313" key="9">
    <source>
        <dbReference type="Proteomes" id="UP000475862"/>
    </source>
</evidence>
<dbReference type="PANTHER" id="PTHR13355">
    <property type="entry name" value="GLUCOSAMINE 6-PHOSPHATE N-ACETYLTRANSFERASE"/>
    <property type="match status" value="1"/>
</dbReference>
<accession>A0A6G0U5E4</accession>
<organism evidence="8 9">
    <name type="scientific">Aphis glycines</name>
    <name type="common">Soybean aphid</name>
    <dbReference type="NCBI Taxonomy" id="307491"/>
    <lineage>
        <taxon>Eukaryota</taxon>
        <taxon>Metazoa</taxon>
        <taxon>Ecdysozoa</taxon>
        <taxon>Arthropoda</taxon>
        <taxon>Hexapoda</taxon>
        <taxon>Insecta</taxon>
        <taxon>Pterygota</taxon>
        <taxon>Neoptera</taxon>
        <taxon>Paraneoptera</taxon>
        <taxon>Hemiptera</taxon>
        <taxon>Sternorrhyncha</taxon>
        <taxon>Aphidomorpha</taxon>
        <taxon>Aphidoidea</taxon>
        <taxon>Aphididae</taxon>
        <taxon>Aphidini</taxon>
        <taxon>Aphis</taxon>
        <taxon>Aphis</taxon>
    </lineage>
</organism>
<evidence type="ECO:0000256" key="6">
    <source>
        <dbReference type="RuleBase" id="RU365086"/>
    </source>
</evidence>
<reference evidence="8 9" key="1">
    <citation type="submission" date="2019-08" db="EMBL/GenBank/DDBJ databases">
        <title>The genome of the soybean aphid Biotype 1, its phylome, world population structure and adaptation to the North American continent.</title>
        <authorList>
            <person name="Giordano R."/>
            <person name="Donthu R.K."/>
            <person name="Hernandez A.G."/>
            <person name="Wright C.L."/>
            <person name="Zimin A.V."/>
        </authorList>
    </citation>
    <scope>NUCLEOTIDE SEQUENCE [LARGE SCALE GENOMIC DNA]</scope>
    <source>
        <tissue evidence="8">Whole aphids</tissue>
    </source>
</reference>
<dbReference type="EC" id="2.3.1.4" evidence="6"/>
<dbReference type="Pfam" id="PF00583">
    <property type="entry name" value="Acetyltransf_1"/>
    <property type="match status" value="1"/>
</dbReference>
<dbReference type="EMBL" id="VYZN01000008">
    <property type="protein sequence ID" value="KAE9543502.1"/>
    <property type="molecule type" value="Genomic_DNA"/>
</dbReference>
<evidence type="ECO:0000256" key="2">
    <source>
        <dbReference type="ARBA" id="ARBA00006048"/>
    </source>
</evidence>
<comment type="catalytic activity">
    <reaction evidence="5 6">
        <text>D-glucosamine 6-phosphate + acetyl-CoA = N-acetyl-D-glucosamine 6-phosphate + CoA + H(+)</text>
        <dbReference type="Rhea" id="RHEA:10292"/>
        <dbReference type="ChEBI" id="CHEBI:15378"/>
        <dbReference type="ChEBI" id="CHEBI:57287"/>
        <dbReference type="ChEBI" id="CHEBI:57288"/>
        <dbReference type="ChEBI" id="CHEBI:57513"/>
        <dbReference type="ChEBI" id="CHEBI:58725"/>
        <dbReference type="EC" id="2.3.1.4"/>
    </reaction>
</comment>
<sequence>MDCLFDPGKLISATLIDDTIRDDQPSVDDVGSKYRLRPLSSKDHARGYLDLLSQLTKTGNVTRLMFTTTFDSMRKDSGTYFIIVIEDTMKKCIVATGSLTIEKKFIHQCGHRGRIEDIVVHYDYRGKRFGKIIVQRLIALSRVLKCYKISLECKDSNVSWYSSMGFVREPGNSNFMQMRLIDDDEEPSP</sequence>
<dbReference type="PANTHER" id="PTHR13355:SF11">
    <property type="entry name" value="GLUCOSAMINE 6-PHOSPHATE N-ACETYLTRANSFERASE"/>
    <property type="match status" value="1"/>
</dbReference>
<keyword evidence="9" id="KW-1185">Reference proteome</keyword>
<dbReference type="InterPro" id="IPR016181">
    <property type="entry name" value="Acyl_CoA_acyltransferase"/>
</dbReference>
<dbReference type="SUPFAM" id="SSF55729">
    <property type="entry name" value="Acyl-CoA N-acyltransferases (Nat)"/>
    <property type="match status" value="1"/>
</dbReference>
<dbReference type="InterPro" id="IPR000182">
    <property type="entry name" value="GNAT_dom"/>
</dbReference>
<evidence type="ECO:0000256" key="3">
    <source>
        <dbReference type="ARBA" id="ARBA00022679"/>
    </source>
</evidence>
<dbReference type="CDD" id="cd04301">
    <property type="entry name" value="NAT_SF"/>
    <property type="match status" value="1"/>
</dbReference>
<feature type="domain" description="N-acetyltransferase" evidence="7">
    <location>
        <begin position="34"/>
        <end position="189"/>
    </location>
</feature>
<comment type="caution">
    <text evidence="8">The sequence shown here is derived from an EMBL/GenBank/DDBJ whole genome shotgun (WGS) entry which is preliminary data.</text>
</comment>
<protein>
    <recommendedName>
        <fullName evidence="6">Glucosamine 6-phosphate N-acetyltransferase</fullName>
        <ecNumber evidence="6">2.3.1.4</ecNumber>
    </recommendedName>
</protein>
<keyword evidence="3 6" id="KW-0808">Transferase</keyword>
<dbReference type="Proteomes" id="UP000475862">
    <property type="component" value="Unassembled WGS sequence"/>
</dbReference>
<evidence type="ECO:0000256" key="1">
    <source>
        <dbReference type="ARBA" id="ARBA00004832"/>
    </source>
</evidence>
<keyword evidence="4 6" id="KW-0012">Acyltransferase</keyword>
<dbReference type="Gene3D" id="3.40.630.30">
    <property type="match status" value="1"/>
</dbReference>
<comment type="pathway">
    <text evidence="1 6">Nucleotide-sugar biosynthesis; UDP-N-acetyl-alpha-D-glucosamine biosynthesis; N-acetyl-alpha-D-glucosamine 1-phosphate from alpha-D-glucosamine 6-phosphate (route I): step 1/2.</text>
</comment>
<dbReference type="InterPro" id="IPR039143">
    <property type="entry name" value="GNPNAT1-like"/>
</dbReference>
<comment type="similarity">
    <text evidence="2 6">Belongs to the acetyltransferase family. GNA1 subfamily.</text>
</comment>
<evidence type="ECO:0000256" key="4">
    <source>
        <dbReference type="ARBA" id="ARBA00023315"/>
    </source>
</evidence>
<dbReference type="OrthoDB" id="10039976at2759"/>
<evidence type="ECO:0000313" key="8">
    <source>
        <dbReference type="EMBL" id="KAE9543502.1"/>
    </source>
</evidence>
<dbReference type="PROSITE" id="PS51186">
    <property type="entry name" value="GNAT"/>
    <property type="match status" value="1"/>
</dbReference>
<evidence type="ECO:0000256" key="5">
    <source>
        <dbReference type="ARBA" id="ARBA00048964"/>
    </source>
</evidence>
<name>A0A6G0U5E4_APHGL</name>
<dbReference type="AlphaFoldDB" id="A0A6G0U5E4"/>
<proteinExistence type="inferred from homology"/>